<proteinExistence type="predicted"/>
<protein>
    <recommendedName>
        <fullName evidence="4">Cyclin N-terminal domain-containing protein</fullName>
    </recommendedName>
</protein>
<organism evidence="2 3">
    <name type="scientific">Escovopsis weberi</name>
    <dbReference type="NCBI Taxonomy" id="150374"/>
    <lineage>
        <taxon>Eukaryota</taxon>
        <taxon>Fungi</taxon>
        <taxon>Dikarya</taxon>
        <taxon>Ascomycota</taxon>
        <taxon>Pezizomycotina</taxon>
        <taxon>Sordariomycetes</taxon>
        <taxon>Hypocreomycetidae</taxon>
        <taxon>Hypocreales</taxon>
        <taxon>Hypocreaceae</taxon>
        <taxon>Escovopsis</taxon>
    </lineage>
</organism>
<feature type="region of interest" description="Disordered" evidence="1">
    <location>
        <begin position="263"/>
        <end position="283"/>
    </location>
</feature>
<name>A0A0M9VSU8_ESCWE</name>
<accession>A0A0M9VSU8</accession>
<dbReference type="Proteomes" id="UP000053831">
    <property type="component" value="Unassembled WGS sequence"/>
</dbReference>
<evidence type="ECO:0000256" key="1">
    <source>
        <dbReference type="SAM" id="MobiDB-lite"/>
    </source>
</evidence>
<evidence type="ECO:0000313" key="2">
    <source>
        <dbReference type="EMBL" id="KOS18102.1"/>
    </source>
</evidence>
<dbReference type="EMBL" id="LGSR01000022">
    <property type="protein sequence ID" value="KOS18102.1"/>
    <property type="molecule type" value="Genomic_DNA"/>
</dbReference>
<evidence type="ECO:0008006" key="4">
    <source>
        <dbReference type="Google" id="ProtNLM"/>
    </source>
</evidence>
<reference evidence="2 3" key="1">
    <citation type="submission" date="2015-07" db="EMBL/GenBank/DDBJ databases">
        <title>The genome of the fungus Escovopsis weberi, a specialized disease agent of ant agriculture.</title>
        <authorList>
            <person name="de Man T.J."/>
            <person name="Stajich J.E."/>
            <person name="Kubicek C.P."/>
            <person name="Chenthamara K."/>
            <person name="Atanasova L."/>
            <person name="Druzhinina I.S."/>
            <person name="Birnbaum S."/>
            <person name="Barribeau S.M."/>
            <person name="Teiling C."/>
            <person name="Suen G."/>
            <person name="Currie C."/>
            <person name="Gerardo N.M."/>
        </authorList>
    </citation>
    <scope>NUCLEOTIDE SEQUENCE [LARGE SCALE GENOMIC DNA]</scope>
</reference>
<comment type="caution">
    <text evidence="2">The sequence shown here is derived from an EMBL/GenBank/DDBJ whole genome shotgun (WGS) entry which is preliminary data.</text>
</comment>
<dbReference type="SUPFAM" id="SSF47954">
    <property type="entry name" value="Cyclin-like"/>
    <property type="match status" value="1"/>
</dbReference>
<sequence>MRRPDGCGNKHNMKHHFDDDGDVGYFTYRPLSRLPTPPPTWNHRDASAECLGDDEPASPKYRGPAIHLVNLIPSSASFADASVPFVQALLTRAHLPIETIALAVCLLDSLDAKFARKWRLTCPLENPSSAAASLQAPSASSASSPSSPIVTPVHPGLHKRHTLPLPPRSLRPLHIDSVRPEIIVLAALVIAAKFTQDLQEDPTFYRLIWGKNLWSRQQFNVTERCIMESLDYRILPLCGEDCLADAMVDMQLAGRWDEPAKWDANQLTPPDSAEGSECEFAPF</sequence>
<dbReference type="OrthoDB" id="3877279at2759"/>
<dbReference type="AlphaFoldDB" id="A0A0M9VSU8"/>
<keyword evidence="3" id="KW-1185">Reference proteome</keyword>
<dbReference type="InterPro" id="IPR036915">
    <property type="entry name" value="Cyclin-like_sf"/>
</dbReference>
<evidence type="ECO:0000313" key="3">
    <source>
        <dbReference type="Proteomes" id="UP000053831"/>
    </source>
</evidence>
<gene>
    <name evidence="2" type="ORF">ESCO_002875</name>
</gene>